<evidence type="ECO:0000256" key="2">
    <source>
        <dbReference type="ARBA" id="ARBA00022618"/>
    </source>
</evidence>
<dbReference type="InterPro" id="IPR036388">
    <property type="entry name" value="WH-like_DNA-bd_sf"/>
</dbReference>
<dbReference type="Gene3D" id="1.10.10.10">
    <property type="entry name" value="Winged helix-like DNA-binding domain superfamily/Winged helix DNA-binding domain"/>
    <property type="match status" value="2"/>
</dbReference>
<comment type="caution">
    <text evidence="6">The sequence shown here is derived from an EMBL/GenBank/DDBJ whole genome shotgun (WGS) entry which is preliminary data.</text>
</comment>
<evidence type="ECO:0000256" key="4">
    <source>
        <dbReference type="ARBA" id="ARBA00023306"/>
    </source>
</evidence>
<dbReference type="InterPro" id="IPR005234">
    <property type="entry name" value="ScpB_csome_segregation"/>
</dbReference>
<dbReference type="PANTHER" id="PTHR34298">
    <property type="entry name" value="SEGREGATION AND CONDENSATION PROTEIN B"/>
    <property type="match status" value="1"/>
</dbReference>
<keyword evidence="2" id="KW-0132">Cell division</keyword>
<dbReference type="Proteomes" id="UP000218327">
    <property type="component" value="Unassembled WGS sequence"/>
</dbReference>
<feature type="region of interest" description="Disordered" evidence="5">
    <location>
        <begin position="235"/>
        <end position="325"/>
    </location>
</feature>
<dbReference type="InterPro" id="IPR036390">
    <property type="entry name" value="WH_DNA-bd_sf"/>
</dbReference>
<sequence length="325" mass="36834">MSDVDNKVKMIVEGLLLAAGRPLSLDNIIQVFSDDEKPDRDELKAVMQRITEECGDRGFELKEIASGYRFQVKQDLSEWVAKLWEERPPRYTRALLETLALIAYRQPITRGDIEEIRGVGVSSNIIRTLLDREWVRVVGHRDVPGRPAMFATTKGFLDYFNLKSLQELPPLSEVKELDKGDPELDMGDDFADQRILELPEDAIDESSFETSESEQADLIAEEEAVALSKKPLDEILNLQPEKEEDNSDELDDDEGEELLDPDAEKPIEEMLDEELGEFESDNEVDAELADSEEEVTVADQDESDEPVVSETESSDVDEDDDKEEH</sequence>
<dbReference type="Pfam" id="PF04079">
    <property type="entry name" value="SMC_ScpB"/>
    <property type="match status" value="1"/>
</dbReference>
<feature type="compositionally biased region" description="Acidic residues" evidence="5">
    <location>
        <begin position="242"/>
        <end position="261"/>
    </location>
</feature>
<protein>
    <submittedName>
        <fullName evidence="6">SMC-Scp complex subunit ScpB</fullName>
    </submittedName>
</protein>
<dbReference type="SUPFAM" id="SSF46785">
    <property type="entry name" value="Winged helix' DNA-binding domain"/>
    <property type="match status" value="2"/>
</dbReference>
<accession>A0A2A5BAH7</accession>
<reference evidence="7" key="1">
    <citation type="submission" date="2017-08" db="EMBL/GenBank/DDBJ databases">
        <title>A dynamic microbial community with high functional redundancy inhabits the cold, oxic subseafloor aquifer.</title>
        <authorList>
            <person name="Tully B.J."/>
            <person name="Wheat C.G."/>
            <person name="Glazer B.T."/>
            <person name="Huber J.A."/>
        </authorList>
    </citation>
    <scope>NUCLEOTIDE SEQUENCE [LARGE SCALE GENOMIC DNA]</scope>
</reference>
<keyword evidence="1" id="KW-0963">Cytoplasm</keyword>
<evidence type="ECO:0000256" key="1">
    <source>
        <dbReference type="ARBA" id="ARBA00022490"/>
    </source>
</evidence>
<dbReference type="GO" id="GO:0051301">
    <property type="term" value="P:cell division"/>
    <property type="evidence" value="ECO:0007669"/>
    <property type="project" value="UniProtKB-KW"/>
</dbReference>
<keyword evidence="3" id="KW-0159">Chromosome partition</keyword>
<proteinExistence type="predicted"/>
<evidence type="ECO:0000256" key="5">
    <source>
        <dbReference type="SAM" id="MobiDB-lite"/>
    </source>
</evidence>
<dbReference type="NCBIfam" id="TIGR00281">
    <property type="entry name" value="SMC-Scp complex subunit ScpB"/>
    <property type="match status" value="1"/>
</dbReference>
<dbReference type="GO" id="GO:0051304">
    <property type="term" value="P:chromosome separation"/>
    <property type="evidence" value="ECO:0007669"/>
    <property type="project" value="InterPro"/>
</dbReference>
<gene>
    <name evidence="6" type="primary">scpB</name>
    <name evidence="6" type="ORF">COA96_01235</name>
</gene>
<dbReference type="EMBL" id="NVVJ01000002">
    <property type="protein sequence ID" value="PCJ28492.1"/>
    <property type="molecule type" value="Genomic_DNA"/>
</dbReference>
<feature type="compositionally biased region" description="Acidic residues" evidence="5">
    <location>
        <begin position="269"/>
        <end position="325"/>
    </location>
</feature>
<keyword evidence="4" id="KW-0131">Cell cycle</keyword>
<dbReference type="PANTHER" id="PTHR34298:SF2">
    <property type="entry name" value="SEGREGATION AND CONDENSATION PROTEIN B"/>
    <property type="match status" value="1"/>
</dbReference>
<organism evidence="6 7">
    <name type="scientific">SAR86 cluster bacterium</name>
    <dbReference type="NCBI Taxonomy" id="2030880"/>
    <lineage>
        <taxon>Bacteria</taxon>
        <taxon>Pseudomonadati</taxon>
        <taxon>Pseudomonadota</taxon>
        <taxon>Gammaproteobacteria</taxon>
        <taxon>SAR86 cluster</taxon>
    </lineage>
</organism>
<name>A0A2A5BAH7_9GAMM</name>
<evidence type="ECO:0000256" key="3">
    <source>
        <dbReference type="ARBA" id="ARBA00022829"/>
    </source>
</evidence>
<evidence type="ECO:0000313" key="6">
    <source>
        <dbReference type="EMBL" id="PCJ28492.1"/>
    </source>
</evidence>
<evidence type="ECO:0000313" key="7">
    <source>
        <dbReference type="Proteomes" id="UP000218327"/>
    </source>
</evidence>
<dbReference type="AlphaFoldDB" id="A0A2A5BAH7"/>